<feature type="compositionally biased region" description="Pro residues" evidence="1">
    <location>
        <begin position="1"/>
        <end position="17"/>
    </location>
</feature>
<gene>
    <name evidence="2" type="ORF">COCON_G00040030</name>
</gene>
<sequence>MNPEQPPPYPGPGPTAPGYPGQGFPRIWSNRTPEPTPHTQHTPRAPLAPTPALPAPTPAQDSPPTKATPSPLSPSLAGRMDRPLDPCTERPPKTQCTWWRRGGAMMGWGIPA</sequence>
<evidence type="ECO:0000313" key="2">
    <source>
        <dbReference type="EMBL" id="KAJ8281484.1"/>
    </source>
</evidence>
<feature type="compositionally biased region" description="Pro residues" evidence="1">
    <location>
        <begin position="46"/>
        <end position="57"/>
    </location>
</feature>
<dbReference type="Proteomes" id="UP001152803">
    <property type="component" value="Unassembled WGS sequence"/>
</dbReference>
<evidence type="ECO:0000256" key="1">
    <source>
        <dbReference type="SAM" id="MobiDB-lite"/>
    </source>
</evidence>
<reference evidence="2" key="1">
    <citation type="journal article" date="2023" name="Science">
        <title>Genome structures resolve the early diversification of teleost fishes.</title>
        <authorList>
            <person name="Parey E."/>
            <person name="Louis A."/>
            <person name="Montfort J."/>
            <person name="Bouchez O."/>
            <person name="Roques C."/>
            <person name="Iampietro C."/>
            <person name="Lluch J."/>
            <person name="Castinel A."/>
            <person name="Donnadieu C."/>
            <person name="Desvignes T."/>
            <person name="Floi Bucao C."/>
            <person name="Jouanno E."/>
            <person name="Wen M."/>
            <person name="Mejri S."/>
            <person name="Dirks R."/>
            <person name="Jansen H."/>
            <person name="Henkel C."/>
            <person name="Chen W.J."/>
            <person name="Zahm M."/>
            <person name="Cabau C."/>
            <person name="Klopp C."/>
            <person name="Thompson A.W."/>
            <person name="Robinson-Rechavi M."/>
            <person name="Braasch I."/>
            <person name="Lecointre G."/>
            <person name="Bobe J."/>
            <person name="Postlethwait J.H."/>
            <person name="Berthelot C."/>
            <person name="Roest Crollius H."/>
            <person name="Guiguen Y."/>
        </authorList>
    </citation>
    <scope>NUCLEOTIDE SEQUENCE</scope>
    <source>
        <strain evidence="2">Concon-B</strain>
    </source>
</reference>
<proteinExistence type="predicted"/>
<evidence type="ECO:0000313" key="3">
    <source>
        <dbReference type="Proteomes" id="UP001152803"/>
    </source>
</evidence>
<accession>A0A9Q1DTV8</accession>
<comment type="caution">
    <text evidence="2">The sequence shown here is derived from an EMBL/GenBank/DDBJ whole genome shotgun (WGS) entry which is preliminary data.</text>
</comment>
<dbReference type="AlphaFoldDB" id="A0A9Q1DTV8"/>
<feature type="region of interest" description="Disordered" evidence="1">
    <location>
        <begin position="1"/>
        <end position="96"/>
    </location>
</feature>
<feature type="compositionally biased region" description="Polar residues" evidence="1">
    <location>
        <begin position="60"/>
        <end position="70"/>
    </location>
</feature>
<organism evidence="2 3">
    <name type="scientific">Conger conger</name>
    <name type="common">Conger eel</name>
    <name type="synonym">Muraena conger</name>
    <dbReference type="NCBI Taxonomy" id="82655"/>
    <lineage>
        <taxon>Eukaryota</taxon>
        <taxon>Metazoa</taxon>
        <taxon>Chordata</taxon>
        <taxon>Craniata</taxon>
        <taxon>Vertebrata</taxon>
        <taxon>Euteleostomi</taxon>
        <taxon>Actinopterygii</taxon>
        <taxon>Neopterygii</taxon>
        <taxon>Teleostei</taxon>
        <taxon>Anguilliformes</taxon>
        <taxon>Congridae</taxon>
        <taxon>Conger</taxon>
    </lineage>
</organism>
<keyword evidence="3" id="KW-1185">Reference proteome</keyword>
<dbReference type="EMBL" id="JAFJMO010000003">
    <property type="protein sequence ID" value="KAJ8281484.1"/>
    <property type="molecule type" value="Genomic_DNA"/>
</dbReference>
<protein>
    <submittedName>
        <fullName evidence="2">Uncharacterized protein</fullName>
    </submittedName>
</protein>
<name>A0A9Q1DTV8_CONCO</name>
<feature type="compositionally biased region" description="Basic and acidic residues" evidence="1">
    <location>
        <begin position="79"/>
        <end position="92"/>
    </location>
</feature>